<protein>
    <submittedName>
        <fullName evidence="2">TraB/GumN family protein</fullName>
    </submittedName>
</protein>
<dbReference type="EMBL" id="BSNJ01000003">
    <property type="protein sequence ID" value="GLQ20586.1"/>
    <property type="molecule type" value="Genomic_DNA"/>
</dbReference>
<dbReference type="RefSeq" id="WP_284371320.1">
    <property type="nucleotide sequence ID" value="NZ_BSNJ01000003.1"/>
</dbReference>
<name>A0ABQ5V1X1_9PROT</name>
<reference evidence="2" key="1">
    <citation type="journal article" date="2014" name="Int. J. Syst. Evol. Microbiol.">
        <title>Complete genome of a new Firmicutes species belonging to the dominant human colonic microbiota ('Ruminococcus bicirculans') reveals two chromosomes and a selective capacity to utilize plant glucans.</title>
        <authorList>
            <consortium name="NISC Comparative Sequencing Program"/>
            <person name="Wegmann U."/>
            <person name="Louis P."/>
            <person name="Goesmann A."/>
            <person name="Henrissat B."/>
            <person name="Duncan S.H."/>
            <person name="Flint H.J."/>
        </authorList>
    </citation>
    <scope>NUCLEOTIDE SEQUENCE</scope>
    <source>
        <strain evidence="2">NBRC 108216</strain>
    </source>
</reference>
<dbReference type="Proteomes" id="UP001161390">
    <property type="component" value="Unassembled WGS sequence"/>
</dbReference>
<keyword evidence="3" id="KW-1185">Reference proteome</keyword>
<dbReference type="InterPro" id="IPR047111">
    <property type="entry name" value="YbaP-like"/>
</dbReference>
<proteinExistence type="predicted"/>
<organism evidence="2 3">
    <name type="scientific">Algimonas porphyrae</name>
    <dbReference type="NCBI Taxonomy" id="1128113"/>
    <lineage>
        <taxon>Bacteria</taxon>
        <taxon>Pseudomonadati</taxon>
        <taxon>Pseudomonadota</taxon>
        <taxon>Alphaproteobacteria</taxon>
        <taxon>Maricaulales</taxon>
        <taxon>Robiginitomaculaceae</taxon>
        <taxon>Algimonas</taxon>
    </lineage>
</organism>
<dbReference type="Pfam" id="PF01963">
    <property type="entry name" value="TraB_PrgY_gumN"/>
    <property type="match status" value="1"/>
</dbReference>
<dbReference type="PANTHER" id="PTHR40590:SF1">
    <property type="entry name" value="CYTOPLASMIC PROTEIN"/>
    <property type="match status" value="1"/>
</dbReference>
<accession>A0ABQ5V1X1</accession>
<dbReference type="PROSITE" id="PS51257">
    <property type="entry name" value="PROKAR_LIPOPROTEIN"/>
    <property type="match status" value="1"/>
</dbReference>
<comment type="caution">
    <text evidence="2">The sequence shown here is derived from an EMBL/GenBank/DDBJ whole genome shotgun (WGS) entry which is preliminary data.</text>
</comment>
<evidence type="ECO:0000313" key="2">
    <source>
        <dbReference type="EMBL" id="GLQ20586.1"/>
    </source>
</evidence>
<sequence>MSRFLTLTSAALMLTACGSDPTLSANPPAEGPAIWTLADADTTVHLFGYTQVLKPDVTWQSEAVSTAFNAADTLILETEPATPETQSDIQQTMRSLGFYQEGRTLGATLSDEQAEEIGTVSAQFGVPLTALDPLKPWLASMQLGVVAISAKGYDLTQTPVATLQRQATERGMTIRSLESPTTLMQKIAGLNEDEQIGMLLHGARTLRDDPEQTARVNSAWLAGDVNSIAETLHGDGGDDSGAWPSDAVYTLMLTERNEFWRDDIATLMETETGTYFIAVGLGHLAGKDSLVSMLDEAGYTVLRQSRQDP</sequence>
<evidence type="ECO:0000256" key="1">
    <source>
        <dbReference type="SAM" id="SignalP"/>
    </source>
</evidence>
<gene>
    <name evidence="2" type="ORF">GCM10007854_15410</name>
</gene>
<dbReference type="PANTHER" id="PTHR40590">
    <property type="entry name" value="CYTOPLASMIC PROTEIN-RELATED"/>
    <property type="match status" value="1"/>
</dbReference>
<reference evidence="2" key="2">
    <citation type="submission" date="2023-01" db="EMBL/GenBank/DDBJ databases">
        <title>Draft genome sequence of Algimonas porphyrae strain NBRC 108216.</title>
        <authorList>
            <person name="Sun Q."/>
            <person name="Mori K."/>
        </authorList>
    </citation>
    <scope>NUCLEOTIDE SEQUENCE</scope>
    <source>
        <strain evidence="2">NBRC 108216</strain>
    </source>
</reference>
<evidence type="ECO:0000313" key="3">
    <source>
        <dbReference type="Proteomes" id="UP001161390"/>
    </source>
</evidence>
<dbReference type="CDD" id="cd14789">
    <property type="entry name" value="Tiki"/>
    <property type="match status" value="1"/>
</dbReference>
<feature type="chain" id="PRO_5046495764" evidence="1">
    <location>
        <begin position="26"/>
        <end position="309"/>
    </location>
</feature>
<keyword evidence="1" id="KW-0732">Signal</keyword>
<feature type="signal peptide" evidence="1">
    <location>
        <begin position="1"/>
        <end position="25"/>
    </location>
</feature>
<dbReference type="InterPro" id="IPR002816">
    <property type="entry name" value="TraB/PrgY/GumN_fam"/>
</dbReference>